<protein>
    <submittedName>
        <fullName evidence="2">Chromosome segregation protein</fullName>
    </submittedName>
</protein>
<reference evidence="2" key="1">
    <citation type="submission" date="2019-04" db="EMBL/GenBank/DDBJ databases">
        <title>Diversity and Distribution of a Novel Hyperthermophilic Aquificales Virus Family.</title>
        <authorList>
            <person name="Mead D.A."/>
            <person name="Chevrette M.G."/>
            <person name="Lodes M."/>
            <person name="Hedlund B."/>
            <person name="Schoenfeld T.W."/>
            <person name="Monsma S.A."/>
        </authorList>
    </citation>
    <scope>NUCLEOTIDE SEQUENCE</scope>
</reference>
<proteinExistence type="predicted"/>
<keyword evidence="1" id="KW-0175">Coiled coil</keyword>
<sequence>MSWEKLAKQIGITFEKSISDLFDATHQLTRGIIPSAKQINNFTKRYFGFKAFAYAPSDYDTPQELAKQTKQMINLGFPTYAIDFVKELKKRGDVNALQDVADFLSKRIQNAIAKRKFEQVVYLSGIAEQLDPNFRENLKKYLSATKQNGELLYEAIEKARNKINEVEHATTILNLTALGLGVSSILARPFLTPMLRLAIDTFTAGTLVGSVVGEMKKAELQSRNPLTALFDLPNLAVAYDLFKSIRTAPTSLKETTAKLILDKPTEQLIPEIIADMTPSFKTKLQITRDLEEVKTALTFVDKSLSAGENIKDNILQAFYKHAGTKSAVAFHRMVSAYLHDTKLASEFSAVARYIYNKKNVKEALKRYVREDGSIKTNAGEVERILLELSKQDHEIYNYLVLQRITSLMHAINRAIDDGAEVIHVRRTGGNRELILSFNPLETKVDEIIKPIFDELDKGNTLTLTWLNKKENVPAYMILKPAYHPSYDNFIILRAEPLVVATKEGKTIDELLPELKRFFSDDEIEQLRKIVGDRKILLLEDEYFSVPYHNISSSKEFINSALRVRLKQNLKIDDDTVEFLYGKFTVYPNATLFPHKLEKIAENLEELRGILENELRAKITRVIETADKLDDKTAQKIMQALLEAEDVELELTKIARQIEELAFKQAPEMHREGKGFAILFKDYDSLVDYASSKVWSRLYPNLAGVKSLRILKEFIERNPNKTDIQQIVLDFIKTLEGKTGNELIDALKTFNRFLGSVYTMFNIPITVANYGQFLAIASTLFPSLNLFSRGSLKHLIEELKIAYREAGVRHGLYKYHALNPFVPLVEGLIRSSIKATIDDEVRFKAVIDDLARFITKFNQKDAEVVAKELYDFYKLNKELLVDDLERMIIGGDLRTLNTLFVRFGPVSANTLEAIISWYRFIFSPLSLGLQATHKFFTDLSRGDIRALGKGLAFSSLLAFTVGTQAVPYFTPAEVGYSLAKDVANIIAKTLGVETPEILDEKNLGYAISKRILGSFGIEVLDPLSKYYLFEASGREVAKYLAGQDLIGDNRAWNIVARGLNILRMLTNVSEAGLVSPGAMSYDLTLFSPIIELGKNLIKEMWSVEHGDKTYGDALVRILPNLIPAGRRMLALIEGKPLVKSNYGEVREFYGIGKELSEKDFYTTIGLAWFLGYLATFYDGVFTNFFFDSLANWFDIEPEKFKRPKETEYYRIINLRDTKQLQDASQLKYMIAMFKHLDDEGKRFMLDRMHRLVENSLTNRSKNLETILKHFEKDFEKKEEILKNYVEFYNFARQYLTPESRAYLDQRVKLLIDIYRIAKQQRGGEDE</sequence>
<evidence type="ECO:0000256" key="1">
    <source>
        <dbReference type="SAM" id="Coils"/>
    </source>
</evidence>
<evidence type="ECO:0000313" key="2">
    <source>
        <dbReference type="EMBL" id="QGA72466.1"/>
    </source>
</evidence>
<dbReference type="EMBL" id="MK783188">
    <property type="protein sequence ID" value="QGA72466.1"/>
    <property type="molecule type" value="Genomic_DNA"/>
</dbReference>
<accession>A0A5Q0TWG0</accession>
<feature type="coiled-coil region" evidence="1">
    <location>
        <begin position="596"/>
        <end position="663"/>
    </location>
</feature>
<name>A0A5Q0TWG0_9VIRU</name>
<organism evidence="2">
    <name type="scientific">uncultured virus</name>
    <dbReference type="NCBI Taxonomy" id="340016"/>
    <lineage>
        <taxon>Viruses</taxon>
        <taxon>environmental samples</taxon>
    </lineage>
</organism>